<dbReference type="PANTHER" id="PTHR10146:SF14">
    <property type="entry name" value="PYRIDOXAL PHOSPHATE HOMEOSTASIS PROTEIN"/>
    <property type="match status" value="1"/>
</dbReference>
<dbReference type="InterPro" id="IPR001608">
    <property type="entry name" value="Ala_racemase_N"/>
</dbReference>
<feature type="modified residue" description="N6-(pyridoxal phosphate)lysine" evidence="2">
    <location>
        <position position="40"/>
    </location>
</feature>
<evidence type="ECO:0000256" key="3">
    <source>
        <dbReference type="RuleBase" id="RU004514"/>
    </source>
</evidence>
<dbReference type="PANTHER" id="PTHR10146">
    <property type="entry name" value="PROLINE SYNTHETASE CO-TRANSCRIBED BACTERIAL HOMOLOG PROTEIN"/>
    <property type="match status" value="1"/>
</dbReference>
<evidence type="ECO:0000313" key="6">
    <source>
        <dbReference type="Proteomes" id="UP000715095"/>
    </source>
</evidence>
<keyword evidence="1 2" id="KW-0663">Pyridoxal phosphate</keyword>
<feature type="domain" description="Alanine racemase N-terminal" evidence="4">
    <location>
        <begin position="29"/>
        <end position="236"/>
    </location>
</feature>
<gene>
    <name evidence="5" type="ORF">H6A60_04445</name>
</gene>
<evidence type="ECO:0000259" key="4">
    <source>
        <dbReference type="Pfam" id="PF01168"/>
    </source>
</evidence>
<dbReference type="PIRSF" id="PIRSF004848">
    <property type="entry name" value="YBL036c_PLPDEIII"/>
    <property type="match status" value="1"/>
</dbReference>
<sequence length="245" mass="27299">MSTLEPGIEFRYESVVRALKATADACGRAPSDVKLLAVGKTFDESALLKCAELGQRAFGENYAQEGCAKVDWFRENRPDLKLEWHFIGPLQANKTRPVAERFDWVETLDRLRIAKRLSEQRPEDMAPLNVLIEINIDGEDSKSGIAPEALEPFASALSALPRLRLRGLMAIPAPADDEAARMKPLEAMRRLFDNYRARHPEAVDFDTLSIGMSADLREAVKAGSTEVRIGSAIFGRRDYGARPQQ</sequence>
<comment type="similarity">
    <text evidence="2 3">Belongs to the pyridoxal phosphate-binding protein YggS/PROSC family.</text>
</comment>
<dbReference type="SUPFAM" id="SSF51419">
    <property type="entry name" value="PLP-binding barrel"/>
    <property type="match status" value="1"/>
</dbReference>
<dbReference type="PROSITE" id="PS01211">
    <property type="entry name" value="UPF0001"/>
    <property type="match status" value="1"/>
</dbReference>
<evidence type="ECO:0000256" key="2">
    <source>
        <dbReference type="HAMAP-Rule" id="MF_02087"/>
    </source>
</evidence>
<accession>A0ABS2DRG5</accession>
<dbReference type="HAMAP" id="MF_02087">
    <property type="entry name" value="PLP_homeostasis"/>
    <property type="match status" value="1"/>
</dbReference>
<organism evidence="5 6">
    <name type="scientific">Sutterella massiliensis</name>
    <dbReference type="NCBI Taxonomy" id="1816689"/>
    <lineage>
        <taxon>Bacteria</taxon>
        <taxon>Pseudomonadati</taxon>
        <taxon>Pseudomonadota</taxon>
        <taxon>Betaproteobacteria</taxon>
        <taxon>Burkholderiales</taxon>
        <taxon>Sutterellaceae</taxon>
        <taxon>Sutterella</taxon>
    </lineage>
</organism>
<dbReference type="CDD" id="cd06824">
    <property type="entry name" value="PLPDE_III_Yggs_like"/>
    <property type="match status" value="1"/>
</dbReference>
<protein>
    <recommendedName>
        <fullName evidence="2">Pyridoxal phosphate homeostasis protein</fullName>
        <shortName evidence="2">PLP homeostasis protein</shortName>
    </recommendedName>
</protein>
<dbReference type="InterPro" id="IPR011078">
    <property type="entry name" value="PyrdxlP_homeostasis"/>
</dbReference>
<dbReference type="RefSeq" id="WP_205102212.1">
    <property type="nucleotide sequence ID" value="NZ_JACJJC010000005.1"/>
</dbReference>
<dbReference type="NCBIfam" id="TIGR00044">
    <property type="entry name" value="YggS family pyridoxal phosphate-dependent enzyme"/>
    <property type="match status" value="1"/>
</dbReference>
<reference evidence="5 6" key="1">
    <citation type="journal article" date="2021" name="Sci. Rep.">
        <title>The distribution of antibiotic resistance genes in chicken gut microbiota commensals.</title>
        <authorList>
            <person name="Juricova H."/>
            <person name="Matiasovicova J."/>
            <person name="Kubasova T."/>
            <person name="Cejkova D."/>
            <person name="Rychlik I."/>
        </authorList>
    </citation>
    <scope>NUCLEOTIDE SEQUENCE [LARGE SCALE GENOMIC DNA]</scope>
    <source>
        <strain evidence="5 6">An829</strain>
    </source>
</reference>
<evidence type="ECO:0000256" key="1">
    <source>
        <dbReference type="ARBA" id="ARBA00022898"/>
    </source>
</evidence>
<dbReference type="Pfam" id="PF01168">
    <property type="entry name" value="Ala_racemase_N"/>
    <property type="match status" value="1"/>
</dbReference>
<dbReference type="Proteomes" id="UP000715095">
    <property type="component" value="Unassembled WGS sequence"/>
</dbReference>
<evidence type="ECO:0000313" key="5">
    <source>
        <dbReference type="EMBL" id="MBM6703737.1"/>
    </source>
</evidence>
<dbReference type="Gene3D" id="3.20.20.10">
    <property type="entry name" value="Alanine racemase"/>
    <property type="match status" value="1"/>
</dbReference>
<comment type="function">
    <text evidence="2">Pyridoxal 5'-phosphate (PLP)-binding protein, which is involved in PLP homeostasis.</text>
</comment>
<dbReference type="InterPro" id="IPR029066">
    <property type="entry name" value="PLP-binding_barrel"/>
</dbReference>
<keyword evidence="6" id="KW-1185">Reference proteome</keyword>
<dbReference type="EMBL" id="JACJJC010000005">
    <property type="protein sequence ID" value="MBM6703737.1"/>
    <property type="molecule type" value="Genomic_DNA"/>
</dbReference>
<proteinExistence type="inferred from homology"/>
<comment type="caution">
    <text evidence="5">The sequence shown here is derived from an EMBL/GenBank/DDBJ whole genome shotgun (WGS) entry which is preliminary data.</text>
</comment>
<name>A0ABS2DRG5_9BURK</name>